<comment type="catalytic activity">
    <reaction evidence="5">
        <text>a 2'-deoxyadenosine in DNA + S-adenosyl-L-methionine = an N(6)-methyl-2'-deoxyadenosine in DNA + S-adenosyl-L-homocysteine + H(+)</text>
        <dbReference type="Rhea" id="RHEA:15197"/>
        <dbReference type="Rhea" id="RHEA-COMP:12418"/>
        <dbReference type="Rhea" id="RHEA-COMP:12419"/>
        <dbReference type="ChEBI" id="CHEBI:15378"/>
        <dbReference type="ChEBI" id="CHEBI:57856"/>
        <dbReference type="ChEBI" id="CHEBI:59789"/>
        <dbReference type="ChEBI" id="CHEBI:90615"/>
        <dbReference type="ChEBI" id="CHEBI:90616"/>
        <dbReference type="EC" id="2.1.1.72"/>
    </reaction>
</comment>
<dbReference type="HOGENOM" id="CLU_500453_0_0_11"/>
<evidence type="ECO:0000256" key="2">
    <source>
        <dbReference type="ARBA" id="ARBA00022603"/>
    </source>
</evidence>
<reference evidence="7 8" key="2">
    <citation type="submission" date="2008-10" db="EMBL/GenBank/DDBJ databases">
        <authorList>
            <person name="Fulton L."/>
            <person name="Clifton S."/>
            <person name="Fulton B."/>
            <person name="Xu J."/>
            <person name="Minx P."/>
            <person name="Pepin K.H."/>
            <person name="Johnson M."/>
            <person name="Thiruvilangam P."/>
            <person name="Bhonagiri V."/>
            <person name="Nash W.E."/>
            <person name="Mardis E.R."/>
            <person name="Wilson R.K."/>
        </authorList>
    </citation>
    <scope>NUCLEOTIDE SEQUENCE [LARGE SCALE GENOMIC DNA]</scope>
    <source>
        <strain evidence="7 8">DSM 13279</strain>
    </source>
</reference>
<evidence type="ECO:0000313" key="7">
    <source>
        <dbReference type="EMBL" id="EEA91371.1"/>
    </source>
</evidence>
<keyword evidence="8" id="KW-1185">Reference proteome</keyword>
<organism evidence="7 8">
    <name type="scientific">Collinsella stercoris DSM 13279</name>
    <dbReference type="NCBI Taxonomy" id="445975"/>
    <lineage>
        <taxon>Bacteria</taxon>
        <taxon>Bacillati</taxon>
        <taxon>Actinomycetota</taxon>
        <taxon>Coriobacteriia</taxon>
        <taxon>Coriobacteriales</taxon>
        <taxon>Coriobacteriaceae</taxon>
        <taxon>Collinsella</taxon>
    </lineage>
</organism>
<dbReference type="GO" id="GO:0008170">
    <property type="term" value="F:N-methyltransferase activity"/>
    <property type="evidence" value="ECO:0007669"/>
    <property type="project" value="InterPro"/>
</dbReference>
<dbReference type="Gene3D" id="3.40.50.150">
    <property type="entry name" value="Vaccinia Virus protein VP39"/>
    <property type="match status" value="1"/>
</dbReference>
<keyword evidence="2 7" id="KW-0489">Methyltransferase</keyword>
<dbReference type="EMBL" id="ABXJ01000024">
    <property type="protein sequence ID" value="EEA91371.1"/>
    <property type="molecule type" value="Genomic_DNA"/>
</dbReference>
<dbReference type="STRING" id="445975.COLSTE_00413"/>
<dbReference type="PRINTS" id="PR00507">
    <property type="entry name" value="N12N6MTFRASE"/>
</dbReference>
<reference evidence="7 8" key="1">
    <citation type="submission" date="2008-10" db="EMBL/GenBank/DDBJ databases">
        <title>Draft genome sequence of Collinsella stercoris (DSM 13279).</title>
        <authorList>
            <person name="Sudarsanam P."/>
            <person name="Ley R."/>
            <person name="Guruge J."/>
            <person name="Turnbaugh P.J."/>
            <person name="Mahowald M."/>
            <person name="Liep D."/>
            <person name="Gordon J."/>
        </authorList>
    </citation>
    <scope>NUCLEOTIDE SEQUENCE [LARGE SCALE GENOMIC DNA]</scope>
    <source>
        <strain evidence="7 8">DSM 13279</strain>
    </source>
</reference>
<dbReference type="CDD" id="cd02440">
    <property type="entry name" value="AdoMet_MTases"/>
    <property type="match status" value="1"/>
</dbReference>
<keyword evidence="3 7" id="KW-0808">Transferase</keyword>
<dbReference type="eggNOG" id="COG0827">
    <property type="taxonomic scope" value="Bacteria"/>
</dbReference>
<evidence type="ECO:0000256" key="4">
    <source>
        <dbReference type="ARBA" id="ARBA00022747"/>
    </source>
</evidence>
<name>B6G8M2_9ACTN</name>
<dbReference type="Proteomes" id="UP000003560">
    <property type="component" value="Unassembled WGS sequence"/>
</dbReference>
<dbReference type="SUPFAM" id="SSF53335">
    <property type="entry name" value="S-adenosyl-L-methionine-dependent methyltransferases"/>
    <property type="match status" value="1"/>
</dbReference>
<dbReference type="GO" id="GO:0003677">
    <property type="term" value="F:DNA binding"/>
    <property type="evidence" value="ECO:0007669"/>
    <property type="project" value="InterPro"/>
</dbReference>
<protein>
    <recommendedName>
        <fullName evidence="1">site-specific DNA-methyltransferase (adenine-specific)</fullName>
        <ecNumber evidence="1">2.1.1.72</ecNumber>
    </recommendedName>
</protein>
<accession>B6G8M2</accession>
<dbReference type="PROSITE" id="PS00092">
    <property type="entry name" value="N6_MTASE"/>
    <property type="match status" value="1"/>
</dbReference>
<dbReference type="PANTHER" id="PTHR33841:SF1">
    <property type="entry name" value="DNA METHYLTRANSFERASE A"/>
    <property type="match status" value="1"/>
</dbReference>
<evidence type="ECO:0000256" key="5">
    <source>
        <dbReference type="ARBA" id="ARBA00047942"/>
    </source>
</evidence>
<dbReference type="InterPro" id="IPR002052">
    <property type="entry name" value="DNA_methylase_N6_adenine_CS"/>
</dbReference>
<dbReference type="GO" id="GO:0032259">
    <property type="term" value="P:methylation"/>
    <property type="evidence" value="ECO:0007669"/>
    <property type="project" value="UniProtKB-KW"/>
</dbReference>
<gene>
    <name evidence="7" type="ORF">COLSTE_00413</name>
</gene>
<dbReference type="GO" id="GO:0009007">
    <property type="term" value="F:site-specific DNA-methyltransferase (adenine-specific) activity"/>
    <property type="evidence" value="ECO:0007669"/>
    <property type="project" value="UniProtKB-EC"/>
</dbReference>
<evidence type="ECO:0000259" key="6">
    <source>
        <dbReference type="Pfam" id="PF02384"/>
    </source>
</evidence>
<dbReference type="PANTHER" id="PTHR33841">
    <property type="entry name" value="DNA METHYLTRANSFERASE YEEA-RELATED"/>
    <property type="match status" value="1"/>
</dbReference>
<dbReference type="GO" id="GO:0009307">
    <property type="term" value="P:DNA restriction-modification system"/>
    <property type="evidence" value="ECO:0007669"/>
    <property type="project" value="UniProtKB-KW"/>
</dbReference>
<evidence type="ECO:0000256" key="3">
    <source>
        <dbReference type="ARBA" id="ARBA00022679"/>
    </source>
</evidence>
<evidence type="ECO:0000313" key="8">
    <source>
        <dbReference type="Proteomes" id="UP000003560"/>
    </source>
</evidence>
<evidence type="ECO:0000256" key="1">
    <source>
        <dbReference type="ARBA" id="ARBA00011900"/>
    </source>
</evidence>
<feature type="domain" description="DNA methylase adenine-specific" evidence="6">
    <location>
        <begin position="26"/>
        <end position="167"/>
    </location>
</feature>
<dbReference type="InterPro" id="IPR050953">
    <property type="entry name" value="N4_N6_ade-DNA_methylase"/>
</dbReference>
<proteinExistence type="predicted"/>
<dbReference type="EC" id="2.1.1.72" evidence="1"/>
<comment type="caution">
    <text evidence="7">The sequence shown here is derived from an EMBL/GenBank/DDBJ whole genome shotgun (WGS) entry which is preliminary data.</text>
</comment>
<dbReference type="InterPro" id="IPR003356">
    <property type="entry name" value="DNA_methylase_A-5"/>
</dbReference>
<dbReference type="Pfam" id="PF02384">
    <property type="entry name" value="N6_Mtase"/>
    <property type="match status" value="1"/>
</dbReference>
<keyword evidence="4" id="KW-0680">Restriction system</keyword>
<dbReference type="AlphaFoldDB" id="B6G8M2"/>
<sequence length="532" mass="58652">MLEVESGVSRDYCAFMTSGFDCTPRNRSKAIGQFLTPKQVYDAMIGDIMQNFDLRQDSVINVIDPFCGDGRLIAAFLTVLATANNHPKEVVVTAWDIDEAIINAATETICEAATDAPFEVVVNTQVMDAFDCDQALYGSFDICVTNPPWSSTKSLKANAFATKDEYEAYQTLTNAYGRLLTERYPEVKGGKSFGAGALNLSRFGLALALRLVKESGICGIVMPSSLAADTSSAVLRRSMLDHFSLRSLHYYPAELKLFAGADQAAIYLVLDANRNDKPGRVVSHLKSKTVDYALDDHFWNYSLTNGWIIPVGYKEEEIRLIEKLSLMPTLGSCGDITLGREVDETRISERLCDRSPYRFVKGFMVTCYRLSDNEKWYYDDSKSPIPPSAMSEKVVWRDVSRVSQKKRVKATLLSSGHVAGNSLGVATCTDPKKLRALLGVLNSSVFEFMARTVLTTNHVSSGMLKRVPYPNLSDDLLEKMSVVVDEILADPSDSSMLALIDDLVAEAYDLSPDELGVAQEAVNPDGQLVMEL</sequence>
<dbReference type="InterPro" id="IPR029063">
    <property type="entry name" value="SAM-dependent_MTases_sf"/>
</dbReference>